<dbReference type="Proteomes" id="UP000186922">
    <property type="component" value="Unassembled WGS sequence"/>
</dbReference>
<accession>A0A1D1UUG4</accession>
<keyword evidence="3" id="KW-1185">Reference proteome</keyword>
<proteinExistence type="predicted"/>
<protein>
    <submittedName>
        <fullName evidence="2">Uncharacterized protein</fullName>
    </submittedName>
</protein>
<gene>
    <name evidence="2" type="primary">RvY_04277-1</name>
    <name evidence="2" type="synonym">RvY_04277.1</name>
    <name evidence="2" type="ORF">RvY_04277</name>
</gene>
<evidence type="ECO:0000313" key="2">
    <source>
        <dbReference type="EMBL" id="GAU92160.1"/>
    </source>
</evidence>
<comment type="caution">
    <text evidence="2">The sequence shown here is derived from an EMBL/GenBank/DDBJ whole genome shotgun (WGS) entry which is preliminary data.</text>
</comment>
<feature type="compositionally biased region" description="Basic and acidic residues" evidence="1">
    <location>
        <begin position="1"/>
        <end position="15"/>
    </location>
</feature>
<dbReference type="EMBL" id="BDGG01000002">
    <property type="protein sequence ID" value="GAU92160.1"/>
    <property type="molecule type" value="Genomic_DNA"/>
</dbReference>
<reference evidence="2 3" key="1">
    <citation type="journal article" date="2016" name="Nat. Commun.">
        <title>Extremotolerant tardigrade genome and improved radiotolerance of human cultured cells by tardigrade-unique protein.</title>
        <authorList>
            <person name="Hashimoto T."/>
            <person name="Horikawa D.D."/>
            <person name="Saito Y."/>
            <person name="Kuwahara H."/>
            <person name="Kozuka-Hata H."/>
            <person name="Shin-I T."/>
            <person name="Minakuchi Y."/>
            <person name="Ohishi K."/>
            <person name="Motoyama A."/>
            <person name="Aizu T."/>
            <person name="Enomoto A."/>
            <person name="Kondo K."/>
            <person name="Tanaka S."/>
            <person name="Hara Y."/>
            <person name="Koshikawa S."/>
            <person name="Sagara H."/>
            <person name="Miura T."/>
            <person name="Yokobori S."/>
            <person name="Miyagawa K."/>
            <person name="Suzuki Y."/>
            <person name="Kubo T."/>
            <person name="Oyama M."/>
            <person name="Kohara Y."/>
            <person name="Fujiyama A."/>
            <person name="Arakawa K."/>
            <person name="Katayama T."/>
            <person name="Toyoda A."/>
            <person name="Kunieda T."/>
        </authorList>
    </citation>
    <scope>NUCLEOTIDE SEQUENCE [LARGE SCALE GENOMIC DNA]</scope>
    <source>
        <strain evidence="2 3">YOKOZUNA-1</strain>
    </source>
</reference>
<feature type="region of interest" description="Disordered" evidence="1">
    <location>
        <begin position="1"/>
        <end position="25"/>
    </location>
</feature>
<organism evidence="2 3">
    <name type="scientific">Ramazzottius varieornatus</name>
    <name type="common">Water bear</name>
    <name type="synonym">Tardigrade</name>
    <dbReference type="NCBI Taxonomy" id="947166"/>
    <lineage>
        <taxon>Eukaryota</taxon>
        <taxon>Metazoa</taxon>
        <taxon>Ecdysozoa</taxon>
        <taxon>Tardigrada</taxon>
        <taxon>Eutardigrada</taxon>
        <taxon>Parachela</taxon>
        <taxon>Hypsibioidea</taxon>
        <taxon>Ramazzottiidae</taxon>
        <taxon>Ramazzottius</taxon>
    </lineage>
</organism>
<evidence type="ECO:0000313" key="3">
    <source>
        <dbReference type="Proteomes" id="UP000186922"/>
    </source>
</evidence>
<evidence type="ECO:0000256" key="1">
    <source>
        <dbReference type="SAM" id="MobiDB-lite"/>
    </source>
</evidence>
<name>A0A1D1UUG4_RAMVA</name>
<sequence length="60" mass="6530">MVEELSLHDGTEAETHGSAATYHQNRSKALNLDLNSDMGVREDAATLGAAEAEEEDWQDV</sequence>
<dbReference type="AlphaFoldDB" id="A0A1D1UUG4"/>